<dbReference type="EMBL" id="JACIEC010000009">
    <property type="protein sequence ID" value="MBB4145648.1"/>
    <property type="molecule type" value="Genomic_DNA"/>
</dbReference>
<dbReference type="AlphaFoldDB" id="A0A7W6PSJ9"/>
<reference evidence="1 2" key="1">
    <citation type="submission" date="2020-08" db="EMBL/GenBank/DDBJ databases">
        <title>Genomic Encyclopedia of Type Strains, Phase IV (KMG-IV): sequencing the most valuable type-strain genomes for metagenomic binning, comparative biology and taxonomic classification.</title>
        <authorList>
            <person name="Goeker M."/>
        </authorList>
    </citation>
    <scope>NUCLEOTIDE SEQUENCE [LARGE SCALE GENOMIC DNA]</scope>
    <source>
        <strain evidence="1 2">DSM 29514</strain>
    </source>
</reference>
<gene>
    <name evidence="1" type="ORF">GGQ72_004213</name>
</gene>
<evidence type="ECO:0000313" key="2">
    <source>
        <dbReference type="Proteomes" id="UP000519897"/>
    </source>
</evidence>
<keyword evidence="2" id="KW-1185">Reference proteome</keyword>
<evidence type="ECO:0000313" key="1">
    <source>
        <dbReference type="EMBL" id="MBB4145648.1"/>
    </source>
</evidence>
<sequence>MSHQTRMWQVYCYADHDVVVIQQWQDPFGRPMIRIAAQLDGKIIADGMSEAKFLADARYVASEGTEILEGEN</sequence>
<organism evidence="1 2">
    <name type="scientific">Rhizobium rhizoryzae</name>
    <dbReference type="NCBI Taxonomy" id="451876"/>
    <lineage>
        <taxon>Bacteria</taxon>
        <taxon>Pseudomonadati</taxon>
        <taxon>Pseudomonadota</taxon>
        <taxon>Alphaproteobacteria</taxon>
        <taxon>Hyphomicrobiales</taxon>
        <taxon>Rhizobiaceae</taxon>
        <taxon>Rhizobium/Agrobacterium group</taxon>
        <taxon>Rhizobium</taxon>
    </lineage>
</organism>
<accession>A0A7W6PSJ9</accession>
<name>A0A7W6PSJ9_9HYPH</name>
<protein>
    <submittedName>
        <fullName evidence="1">Uncharacterized protein</fullName>
    </submittedName>
</protein>
<dbReference type="Proteomes" id="UP000519897">
    <property type="component" value="Unassembled WGS sequence"/>
</dbReference>
<proteinExistence type="predicted"/>
<comment type="caution">
    <text evidence="1">The sequence shown here is derived from an EMBL/GenBank/DDBJ whole genome shotgun (WGS) entry which is preliminary data.</text>
</comment>
<dbReference type="RefSeq" id="WP_165130643.1">
    <property type="nucleotide sequence ID" value="NZ_CP049249.1"/>
</dbReference>